<dbReference type="GO" id="GO:0016887">
    <property type="term" value="F:ATP hydrolysis activity"/>
    <property type="evidence" value="ECO:0007669"/>
    <property type="project" value="InterPro"/>
</dbReference>
<keyword evidence="7 14" id="KW-0479">Metal-binding</keyword>
<feature type="transmembrane region" description="Helical" evidence="14">
    <location>
        <begin position="251"/>
        <end position="269"/>
    </location>
</feature>
<dbReference type="SUPFAM" id="SSF81653">
    <property type="entry name" value="Calcium ATPase, transduction domain A"/>
    <property type="match status" value="1"/>
</dbReference>
<dbReference type="InterPro" id="IPR006121">
    <property type="entry name" value="HMA_dom"/>
</dbReference>
<protein>
    <recommendedName>
        <fullName evidence="3">P-type Cu(+) transporter</fullName>
        <ecNumber evidence="3">7.2.2.8</ecNumber>
    </recommendedName>
</protein>
<evidence type="ECO:0000313" key="17">
    <source>
        <dbReference type="Proteomes" id="UP000540556"/>
    </source>
</evidence>
<dbReference type="GO" id="GO:0060003">
    <property type="term" value="P:copper ion export"/>
    <property type="evidence" value="ECO:0007669"/>
    <property type="project" value="UniProtKB-ARBA"/>
</dbReference>
<name>A0A7W4KDR1_9PROT</name>
<proteinExistence type="inferred from homology"/>
<evidence type="ECO:0000256" key="11">
    <source>
        <dbReference type="ARBA" id="ARBA00022989"/>
    </source>
</evidence>
<evidence type="ECO:0000256" key="14">
    <source>
        <dbReference type="RuleBase" id="RU362081"/>
    </source>
</evidence>
<dbReference type="PANTHER" id="PTHR43520">
    <property type="entry name" value="ATP7, ISOFORM B"/>
    <property type="match status" value="1"/>
</dbReference>
<sequence>MTSAQTLTLPLEGMTCAACAARIEKVLNRLPGITASVNFAAATATVQRGDGAPAADAIVGTIRKAGFDVPARHVALAIAGMSCAACATRIETVLNRLPGVTAQVSFAGERAEVGYLPGLADPPLLIRQVEKAGYTATLPRDGTDAAQDDAARRRAAWRRQVGLFALSLVLTLPLLAGMIAMEAGLPDLLPMWAQWGLATLVQLVCGRSFYRQAWNALRGGGANMDVLVVLGTGVAWLSSTATLLLGLDGPFYFESGATVITLVLLGRLLESRARLRTREGVERLMRLQPQVAHVVVDGTVVDRPVESLRVGDVFVVRPGESIPVDGTILDGESDIDESMLTGEPIPVGKGAGDPVSGATINRDGVLHVRARRVGADTTLSRIVRMVQQAQGSKDPVQHLVDRVSAVFVPAVLSVAVLTFVTGWLLTGHPGGALTGTIAVLVIACPCALGLATPTAIMVGTGLGARAGLLFRNAEALERVHRITTLVLDKTGTLTEGRPGVTDIVPAPGVPAASLLSAALALEENSEHPLARAIAAHAVAAGAVATPVRAVRALPGRGVEGQESDASGGTLRLGSARFLTESGCDADSATVERLEQQGKTVIGVARDARLLGHIALADRVRPDAADSLAALRGRGIHLVMLTGDNARTAAAVAGQLGLDEIIAGVLPDGKAHEIERRRGPGQLVGMVGDGINDAPALAAADIGIAMGSGSDVALETADVVLMRGELRGLVDAMDLSRATLAKVRQNLFFAFVYNVIGIPLAALGWLNPALAGAAMAASSVSVVSNALLLNRWKPSLRRGGAAHS</sequence>
<gene>
    <name evidence="16" type="ORF">HLH27_08405</name>
</gene>
<dbReference type="Proteomes" id="UP000540556">
    <property type="component" value="Unassembled WGS sequence"/>
</dbReference>
<evidence type="ECO:0000256" key="6">
    <source>
        <dbReference type="ARBA" id="ARBA00022692"/>
    </source>
</evidence>
<accession>A0A7W4KDR1</accession>
<evidence type="ECO:0000256" key="3">
    <source>
        <dbReference type="ARBA" id="ARBA00012517"/>
    </source>
</evidence>
<dbReference type="RefSeq" id="WP_182949528.1">
    <property type="nucleotide sequence ID" value="NZ_JABEQK010000005.1"/>
</dbReference>
<comment type="subcellular location">
    <subcellularLocation>
        <location evidence="1">Cell membrane</location>
        <topology evidence="1">Multi-pass membrane protein</topology>
    </subcellularLocation>
</comment>
<keyword evidence="10" id="KW-1278">Translocase</keyword>
<keyword evidence="9 14" id="KW-0067">ATP-binding</keyword>
<evidence type="ECO:0000256" key="1">
    <source>
        <dbReference type="ARBA" id="ARBA00004651"/>
    </source>
</evidence>
<dbReference type="Gene3D" id="3.40.50.1000">
    <property type="entry name" value="HAD superfamily/HAD-like"/>
    <property type="match status" value="1"/>
</dbReference>
<dbReference type="Gene3D" id="2.70.150.10">
    <property type="entry name" value="Calcium-transporting ATPase, cytoplasmic transduction domain A"/>
    <property type="match status" value="1"/>
</dbReference>
<dbReference type="FunFam" id="3.30.70.100:FF:000005">
    <property type="entry name" value="Copper-exporting P-type ATPase A"/>
    <property type="match status" value="1"/>
</dbReference>
<evidence type="ECO:0000256" key="2">
    <source>
        <dbReference type="ARBA" id="ARBA00006024"/>
    </source>
</evidence>
<dbReference type="SFLD" id="SFLDF00027">
    <property type="entry name" value="p-type_atpase"/>
    <property type="match status" value="1"/>
</dbReference>
<dbReference type="InterPro" id="IPR023214">
    <property type="entry name" value="HAD_sf"/>
</dbReference>
<dbReference type="EMBL" id="JABEQK010000005">
    <property type="protein sequence ID" value="MBB2205036.1"/>
    <property type="molecule type" value="Genomic_DNA"/>
</dbReference>
<evidence type="ECO:0000256" key="8">
    <source>
        <dbReference type="ARBA" id="ARBA00022741"/>
    </source>
</evidence>
<feature type="transmembrane region" description="Helical" evidence="14">
    <location>
        <begin position="746"/>
        <end position="765"/>
    </location>
</feature>
<dbReference type="PROSITE" id="PS01047">
    <property type="entry name" value="HMA_1"/>
    <property type="match status" value="2"/>
</dbReference>
<dbReference type="InterPro" id="IPR059000">
    <property type="entry name" value="ATPase_P-type_domA"/>
</dbReference>
<dbReference type="Gene3D" id="3.30.70.100">
    <property type="match status" value="2"/>
</dbReference>
<dbReference type="InterPro" id="IPR017969">
    <property type="entry name" value="Heavy-metal-associated_CS"/>
</dbReference>
<keyword evidence="12" id="KW-0406">Ion transport</keyword>
<dbReference type="InterPro" id="IPR027256">
    <property type="entry name" value="P-typ_ATPase_IB"/>
</dbReference>
<keyword evidence="5 14" id="KW-1003">Cell membrane</keyword>
<evidence type="ECO:0000256" key="12">
    <source>
        <dbReference type="ARBA" id="ARBA00023065"/>
    </source>
</evidence>
<dbReference type="InterPro" id="IPR018303">
    <property type="entry name" value="ATPase_P-typ_P_site"/>
</dbReference>
<dbReference type="InterPro" id="IPR036163">
    <property type="entry name" value="HMA_dom_sf"/>
</dbReference>
<dbReference type="PRINTS" id="PR00119">
    <property type="entry name" value="CATATPASE"/>
</dbReference>
<evidence type="ECO:0000256" key="10">
    <source>
        <dbReference type="ARBA" id="ARBA00022967"/>
    </source>
</evidence>
<dbReference type="GO" id="GO:0005524">
    <property type="term" value="F:ATP binding"/>
    <property type="evidence" value="ECO:0007669"/>
    <property type="project" value="UniProtKB-UniRule"/>
</dbReference>
<feature type="transmembrane region" description="Helical" evidence="14">
    <location>
        <begin position="771"/>
        <end position="788"/>
    </location>
</feature>
<dbReference type="GO" id="GO:0005507">
    <property type="term" value="F:copper ion binding"/>
    <property type="evidence" value="ECO:0007669"/>
    <property type="project" value="TreeGrafter"/>
</dbReference>
<keyword evidence="4" id="KW-0813">Transport</keyword>
<dbReference type="EC" id="7.2.2.8" evidence="3"/>
<feature type="transmembrane region" description="Helical" evidence="14">
    <location>
        <begin position="437"/>
        <end position="462"/>
    </location>
</feature>
<comment type="caution">
    <text evidence="16">The sequence shown here is derived from an EMBL/GenBank/DDBJ whole genome shotgun (WGS) entry which is preliminary data.</text>
</comment>
<dbReference type="InterPro" id="IPR023299">
    <property type="entry name" value="ATPase_P-typ_cyto_dom_N"/>
</dbReference>
<dbReference type="InterPro" id="IPR036412">
    <property type="entry name" value="HAD-like_sf"/>
</dbReference>
<dbReference type="AlphaFoldDB" id="A0A7W4KDR1"/>
<dbReference type="NCBIfam" id="TIGR01494">
    <property type="entry name" value="ATPase_P-type"/>
    <property type="match status" value="1"/>
</dbReference>
<evidence type="ECO:0000256" key="9">
    <source>
        <dbReference type="ARBA" id="ARBA00022840"/>
    </source>
</evidence>
<keyword evidence="17" id="KW-1185">Reference proteome</keyword>
<dbReference type="InterPro" id="IPR001757">
    <property type="entry name" value="P_typ_ATPase"/>
</dbReference>
<feature type="transmembrane region" description="Helical" evidence="14">
    <location>
        <begin position="403"/>
        <end position="425"/>
    </location>
</feature>
<dbReference type="PROSITE" id="PS00154">
    <property type="entry name" value="ATPASE_E1_E2"/>
    <property type="match status" value="1"/>
</dbReference>
<dbReference type="InterPro" id="IPR008250">
    <property type="entry name" value="ATPase_P-typ_transduc_dom_A_sf"/>
</dbReference>
<evidence type="ECO:0000256" key="7">
    <source>
        <dbReference type="ARBA" id="ARBA00022723"/>
    </source>
</evidence>
<dbReference type="SUPFAM" id="SSF56784">
    <property type="entry name" value="HAD-like"/>
    <property type="match status" value="1"/>
</dbReference>
<dbReference type="InterPro" id="IPR044492">
    <property type="entry name" value="P_typ_ATPase_HD_dom"/>
</dbReference>
<dbReference type="CDD" id="cd02094">
    <property type="entry name" value="P-type_ATPase_Cu-like"/>
    <property type="match status" value="1"/>
</dbReference>
<dbReference type="PANTHER" id="PTHR43520:SF8">
    <property type="entry name" value="P-TYPE CU(+) TRANSPORTER"/>
    <property type="match status" value="1"/>
</dbReference>
<dbReference type="SFLD" id="SFLDG00002">
    <property type="entry name" value="C1.7:_P-type_atpase_like"/>
    <property type="match status" value="1"/>
</dbReference>
<dbReference type="Pfam" id="PF00702">
    <property type="entry name" value="Hydrolase"/>
    <property type="match status" value="1"/>
</dbReference>
<dbReference type="CDD" id="cd00371">
    <property type="entry name" value="HMA"/>
    <property type="match status" value="2"/>
</dbReference>
<dbReference type="SFLD" id="SFLDS00003">
    <property type="entry name" value="Haloacid_Dehalogenase"/>
    <property type="match status" value="1"/>
</dbReference>
<keyword evidence="8 14" id="KW-0547">Nucleotide-binding</keyword>
<feature type="transmembrane region" description="Helical" evidence="14">
    <location>
        <begin position="222"/>
        <end position="245"/>
    </location>
</feature>
<dbReference type="FunFam" id="2.70.150.10:FF:000020">
    <property type="entry name" value="Copper-exporting P-type ATPase A"/>
    <property type="match status" value="1"/>
</dbReference>
<dbReference type="SUPFAM" id="SSF81665">
    <property type="entry name" value="Calcium ATPase, transmembrane domain M"/>
    <property type="match status" value="1"/>
</dbReference>
<keyword evidence="13 14" id="KW-0472">Membrane</keyword>
<dbReference type="NCBIfam" id="TIGR01525">
    <property type="entry name" value="ATPase-IB_hvy"/>
    <property type="match status" value="1"/>
</dbReference>
<reference evidence="16 17" key="1">
    <citation type="submission" date="2020-04" db="EMBL/GenBank/DDBJ databases">
        <title>Description of novel Gluconacetobacter.</title>
        <authorList>
            <person name="Sombolestani A."/>
        </authorList>
    </citation>
    <scope>NUCLEOTIDE SEQUENCE [LARGE SCALE GENOMIC DNA]</scope>
    <source>
        <strain evidence="16 17">LMG 27800</strain>
    </source>
</reference>
<dbReference type="GO" id="GO:0005886">
    <property type="term" value="C:plasma membrane"/>
    <property type="evidence" value="ECO:0007669"/>
    <property type="project" value="UniProtKB-SubCell"/>
</dbReference>
<evidence type="ECO:0000256" key="5">
    <source>
        <dbReference type="ARBA" id="ARBA00022475"/>
    </source>
</evidence>
<dbReference type="PROSITE" id="PS50846">
    <property type="entry name" value="HMA_2"/>
    <property type="match status" value="2"/>
</dbReference>
<dbReference type="InterPro" id="IPR023298">
    <property type="entry name" value="ATPase_P-typ_TM_dom_sf"/>
</dbReference>
<dbReference type="GO" id="GO:0140581">
    <property type="term" value="F:P-type monovalent copper transporter activity"/>
    <property type="evidence" value="ECO:0007669"/>
    <property type="project" value="UniProtKB-EC"/>
</dbReference>
<dbReference type="Gene3D" id="3.40.1110.10">
    <property type="entry name" value="Calcium-transporting ATPase, cytoplasmic domain N"/>
    <property type="match status" value="1"/>
</dbReference>
<dbReference type="Pfam" id="PF00122">
    <property type="entry name" value="E1-E2_ATPase"/>
    <property type="match status" value="1"/>
</dbReference>
<feature type="transmembrane region" description="Helical" evidence="14">
    <location>
        <begin position="192"/>
        <end position="210"/>
    </location>
</feature>
<evidence type="ECO:0000313" key="16">
    <source>
        <dbReference type="EMBL" id="MBB2205036.1"/>
    </source>
</evidence>
<feature type="transmembrane region" description="Helical" evidence="14">
    <location>
        <begin position="161"/>
        <end position="180"/>
    </location>
</feature>
<dbReference type="GO" id="GO:0055070">
    <property type="term" value="P:copper ion homeostasis"/>
    <property type="evidence" value="ECO:0007669"/>
    <property type="project" value="TreeGrafter"/>
</dbReference>
<evidence type="ECO:0000256" key="13">
    <source>
        <dbReference type="ARBA" id="ARBA00023136"/>
    </source>
</evidence>
<evidence type="ECO:0000256" key="4">
    <source>
        <dbReference type="ARBA" id="ARBA00022448"/>
    </source>
</evidence>
<feature type="domain" description="HMA" evidence="15">
    <location>
        <begin position="72"/>
        <end position="137"/>
    </location>
</feature>
<dbReference type="Pfam" id="PF00403">
    <property type="entry name" value="HMA"/>
    <property type="match status" value="2"/>
</dbReference>
<dbReference type="SUPFAM" id="SSF55008">
    <property type="entry name" value="HMA, heavy metal-associated domain"/>
    <property type="match status" value="2"/>
</dbReference>
<dbReference type="NCBIfam" id="TIGR01511">
    <property type="entry name" value="ATPase-IB1_Cu"/>
    <property type="match status" value="1"/>
</dbReference>
<evidence type="ECO:0000259" key="15">
    <source>
        <dbReference type="PROSITE" id="PS50846"/>
    </source>
</evidence>
<keyword evidence="11 14" id="KW-1133">Transmembrane helix</keyword>
<dbReference type="GO" id="GO:0043682">
    <property type="term" value="F:P-type divalent copper transporter activity"/>
    <property type="evidence" value="ECO:0007669"/>
    <property type="project" value="TreeGrafter"/>
</dbReference>
<feature type="domain" description="HMA" evidence="15">
    <location>
        <begin position="5"/>
        <end position="70"/>
    </location>
</feature>
<comment type="similarity">
    <text evidence="2 14">Belongs to the cation transport ATPase (P-type) (TC 3.A.3) family. Type IB subfamily.</text>
</comment>
<keyword evidence="6 14" id="KW-0812">Transmembrane</keyword>
<organism evidence="16 17">
    <name type="scientific">Gluconacetobacter takamatsuzukensis</name>
    <dbReference type="NCBI Taxonomy" id="1286190"/>
    <lineage>
        <taxon>Bacteria</taxon>
        <taxon>Pseudomonadati</taxon>
        <taxon>Pseudomonadota</taxon>
        <taxon>Alphaproteobacteria</taxon>
        <taxon>Acetobacterales</taxon>
        <taxon>Acetobacteraceae</taxon>
        <taxon>Gluconacetobacter</taxon>
    </lineage>
</organism>